<dbReference type="AlphaFoldDB" id="A0A4Y5T3F6"/>
<organism evidence="3">
    <name type="scientific">Clostridium perfringens</name>
    <dbReference type="NCBI Taxonomy" id="1502"/>
    <lineage>
        <taxon>Bacteria</taxon>
        <taxon>Bacillati</taxon>
        <taxon>Bacillota</taxon>
        <taxon>Clostridia</taxon>
        <taxon>Eubacteriales</taxon>
        <taxon>Clostridiaceae</taxon>
        <taxon>Clostridium</taxon>
    </lineage>
</organism>
<dbReference type="RefSeq" id="WP_283698554.1">
    <property type="nucleotide sequence ID" value="NZ_CATNXL010000006.1"/>
</dbReference>
<dbReference type="InterPro" id="IPR039418">
    <property type="entry name" value="LexA-like"/>
</dbReference>
<evidence type="ECO:0000256" key="1">
    <source>
        <dbReference type="ARBA" id="ARBA00023125"/>
    </source>
</evidence>
<keyword evidence="3" id="KW-0614">Plasmid</keyword>
<evidence type="ECO:0000313" key="3">
    <source>
        <dbReference type="EMBL" id="QDB00944.1"/>
    </source>
</evidence>
<dbReference type="Gene3D" id="2.10.109.10">
    <property type="entry name" value="Umud Fragment, subunit A"/>
    <property type="match status" value="1"/>
</dbReference>
<dbReference type="Pfam" id="PF01381">
    <property type="entry name" value="HTH_3"/>
    <property type="match status" value="1"/>
</dbReference>
<sequence length="310" mass="35669">MINFNKNLVALRQKNNLTQNELADKLGITRQTLSNYENGTRLPDLLILSKLALTFNCSIDNLVFNNFNKNEDVCDINISLRLYENLNKEKKYYLHLQEEIQSKLKEIERILSFLNKLKINTYEEFSEELVPKIEKTVDLEQSSKKEESFLERYLSELTENKNLSQKFIPVNVVGSVKCGSPAYAYSEVSSTLALPAKYKDCYLLRAKGDSMNKLFLNGELLVCSPNKIPKYNDIVIAYIPENEEATCKKLKNHSEIVELHPCSIKAYEIQRYDENSDVQIMAVVLGSLSDILKKENININELEKELKGYS</sequence>
<dbReference type="InterPro" id="IPR015927">
    <property type="entry name" value="Peptidase_S24_S26A/B/C"/>
</dbReference>
<dbReference type="PROSITE" id="PS50943">
    <property type="entry name" value="HTH_CROC1"/>
    <property type="match status" value="1"/>
</dbReference>
<dbReference type="GO" id="GO:0003677">
    <property type="term" value="F:DNA binding"/>
    <property type="evidence" value="ECO:0007669"/>
    <property type="project" value="UniProtKB-KW"/>
</dbReference>
<proteinExistence type="predicted"/>
<dbReference type="InterPro" id="IPR010982">
    <property type="entry name" value="Lambda_DNA-bd_dom_sf"/>
</dbReference>
<name>A0A4Y5T3F6_CLOPF</name>
<dbReference type="SUPFAM" id="SSF47413">
    <property type="entry name" value="lambda repressor-like DNA-binding domains"/>
    <property type="match status" value="1"/>
</dbReference>
<dbReference type="SUPFAM" id="SSF51306">
    <property type="entry name" value="LexA/Signal peptidase"/>
    <property type="match status" value="1"/>
</dbReference>
<reference evidence="3" key="1">
    <citation type="journal article" date="2019" name="Pathogens">
        <title>In silico Identification of Novel Toxin Homologs and Associated Mobile Genetic Elements in Clostridium perfringens.</title>
        <authorList>
            <person name="Lacey J.A."/>
            <person name="Johanesen P.A."/>
            <person name="Lyras D."/>
            <person name="Moore R.J."/>
        </authorList>
    </citation>
    <scope>NUCLEOTIDE SEQUENCE</scope>
    <source>
        <strain evidence="3">T84</strain>
        <plasmid evidence="3">pCPT84-1</plasmid>
    </source>
</reference>
<dbReference type="Gene3D" id="1.10.260.40">
    <property type="entry name" value="lambda repressor-like DNA-binding domains"/>
    <property type="match status" value="1"/>
</dbReference>
<feature type="domain" description="HTH cro/C1-type" evidence="2">
    <location>
        <begin position="8"/>
        <end position="62"/>
    </location>
</feature>
<geneLocation type="plasmid" evidence="3">
    <name>pCPT84-1</name>
</geneLocation>
<dbReference type="InterPro" id="IPR036286">
    <property type="entry name" value="LexA/Signal_pep-like_sf"/>
</dbReference>
<evidence type="ECO:0000259" key="2">
    <source>
        <dbReference type="PROSITE" id="PS50943"/>
    </source>
</evidence>
<dbReference type="PANTHER" id="PTHR46558:SF11">
    <property type="entry name" value="HTH-TYPE TRANSCRIPTIONAL REGULATOR XRE"/>
    <property type="match status" value="1"/>
</dbReference>
<dbReference type="SMART" id="SM00530">
    <property type="entry name" value="HTH_XRE"/>
    <property type="match status" value="1"/>
</dbReference>
<accession>A0A4Y5T3F6</accession>
<dbReference type="InterPro" id="IPR001387">
    <property type="entry name" value="Cro/C1-type_HTH"/>
</dbReference>
<dbReference type="CDD" id="cd00093">
    <property type="entry name" value="HTH_XRE"/>
    <property type="match status" value="1"/>
</dbReference>
<dbReference type="CDD" id="cd06529">
    <property type="entry name" value="S24_LexA-like"/>
    <property type="match status" value="1"/>
</dbReference>
<dbReference type="PANTHER" id="PTHR46558">
    <property type="entry name" value="TRACRIPTIONAL REGULATORY PROTEIN-RELATED-RELATED"/>
    <property type="match status" value="1"/>
</dbReference>
<keyword evidence="1" id="KW-0238">DNA-binding</keyword>
<dbReference type="EMBL" id="MK285057">
    <property type="protein sequence ID" value="QDB00944.1"/>
    <property type="molecule type" value="Genomic_DNA"/>
</dbReference>
<protein>
    <submittedName>
        <fullName evidence="3">Putative transcriptional regulator</fullName>
    </submittedName>
</protein>
<dbReference type="Pfam" id="PF00717">
    <property type="entry name" value="Peptidase_S24"/>
    <property type="match status" value="1"/>
</dbReference>